<dbReference type="AlphaFoldDB" id="A0A7H0LKG7"/>
<feature type="compositionally biased region" description="Pro residues" evidence="1">
    <location>
        <begin position="13"/>
        <end position="28"/>
    </location>
</feature>
<proteinExistence type="predicted"/>
<reference evidence="2 3" key="1">
    <citation type="submission" date="2020-09" db="EMBL/GenBank/DDBJ databases">
        <title>Sphingomonas sp., a new species isolated from pork steak.</title>
        <authorList>
            <person name="Heidler von Heilborn D."/>
        </authorList>
    </citation>
    <scope>NUCLEOTIDE SEQUENCE [LARGE SCALE GENOMIC DNA]</scope>
    <source>
        <strain evidence="3">S8-3T</strain>
    </source>
</reference>
<dbReference type="EMBL" id="CP061038">
    <property type="protein sequence ID" value="QNQ10170.1"/>
    <property type="molecule type" value="Genomic_DNA"/>
</dbReference>
<evidence type="ECO:0000256" key="1">
    <source>
        <dbReference type="SAM" id="MobiDB-lite"/>
    </source>
</evidence>
<dbReference type="KEGG" id="spap:H3Z74_02675"/>
<protein>
    <submittedName>
        <fullName evidence="2">Uncharacterized protein</fullName>
    </submittedName>
</protein>
<keyword evidence="3" id="KW-1185">Reference proteome</keyword>
<accession>A0A7H0LKG7</accession>
<dbReference type="Proteomes" id="UP000516148">
    <property type="component" value="Chromosome"/>
</dbReference>
<evidence type="ECO:0000313" key="3">
    <source>
        <dbReference type="Proteomes" id="UP000516148"/>
    </source>
</evidence>
<organism evidence="2 3">
    <name type="scientific">Sphingomonas alpina</name>
    <dbReference type="NCBI Taxonomy" id="653931"/>
    <lineage>
        <taxon>Bacteria</taxon>
        <taxon>Pseudomonadati</taxon>
        <taxon>Pseudomonadota</taxon>
        <taxon>Alphaproteobacteria</taxon>
        <taxon>Sphingomonadales</taxon>
        <taxon>Sphingomonadaceae</taxon>
        <taxon>Sphingomonas</taxon>
    </lineage>
</organism>
<sequence length="70" mass="7944">MAAHAQYAQGTPDPKPNPPLGIPVGPIDPIPGDRQICLYDKPTRKTICRTYDQWRIIGQQQSAKRNFEKR</sequence>
<dbReference type="RefSeq" id="WP_187762474.1">
    <property type="nucleotide sequence ID" value="NZ_CP061038.1"/>
</dbReference>
<feature type="region of interest" description="Disordered" evidence="1">
    <location>
        <begin position="1"/>
        <end position="28"/>
    </location>
</feature>
<evidence type="ECO:0000313" key="2">
    <source>
        <dbReference type="EMBL" id="QNQ10170.1"/>
    </source>
</evidence>
<name>A0A7H0LKG7_9SPHN</name>
<gene>
    <name evidence="2" type="ORF">H3Z74_02675</name>
</gene>